<dbReference type="Proteomes" id="UP000681722">
    <property type="component" value="Unassembled WGS sequence"/>
</dbReference>
<sequence length="82" mass="8723">MSAPGSFDLGNGFTMQPHFAARGGGNPGNIQMQSQLGLGIQKQLTPSTSVYGNVYSNQTHNLSNNKHQVADGGFNVGIRKQF</sequence>
<evidence type="ECO:0000313" key="2">
    <source>
        <dbReference type="Proteomes" id="UP000681722"/>
    </source>
</evidence>
<name>A0A8S3A3D5_9BILA</name>
<dbReference type="EMBL" id="CAJOBC010154988">
    <property type="protein sequence ID" value="CAF4683428.1"/>
    <property type="molecule type" value="Genomic_DNA"/>
</dbReference>
<evidence type="ECO:0000313" key="1">
    <source>
        <dbReference type="EMBL" id="CAF4683428.1"/>
    </source>
</evidence>
<comment type="caution">
    <text evidence="1">The sequence shown here is derived from an EMBL/GenBank/DDBJ whole genome shotgun (WGS) entry which is preliminary data.</text>
</comment>
<accession>A0A8S3A3D5</accession>
<dbReference type="AlphaFoldDB" id="A0A8S3A3D5"/>
<proteinExistence type="predicted"/>
<protein>
    <submittedName>
        <fullName evidence="1">Uncharacterized protein</fullName>
    </submittedName>
</protein>
<reference evidence="1" key="1">
    <citation type="submission" date="2021-02" db="EMBL/GenBank/DDBJ databases">
        <authorList>
            <person name="Nowell W R."/>
        </authorList>
    </citation>
    <scope>NUCLEOTIDE SEQUENCE</scope>
</reference>
<organism evidence="1 2">
    <name type="scientific">Didymodactylos carnosus</name>
    <dbReference type="NCBI Taxonomy" id="1234261"/>
    <lineage>
        <taxon>Eukaryota</taxon>
        <taxon>Metazoa</taxon>
        <taxon>Spiralia</taxon>
        <taxon>Gnathifera</taxon>
        <taxon>Rotifera</taxon>
        <taxon>Eurotatoria</taxon>
        <taxon>Bdelloidea</taxon>
        <taxon>Philodinida</taxon>
        <taxon>Philodinidae</taxon>
        <taxon>Didymodactylos</taxon>
    </lineage>
</organism>
<gene>
    <name evidence="1" type="ORF">SRO942_LOCUS51109</name>
</gene>